<gene>
    <name evidence="1" type="ORF">Pmgp_02115</name>
</gene>
<proteinExistence type="predicted"/>
<accession>A0A4Y7RPY3</accession>
<keyword evidence="2" id="KW-1185">Reference proteome</keyword>
<dbReference type="AlphaFoldDB" id="A0A4Y7RPY3"/>
<organism evidence="1 2">
    <name type="scientific">Pelotomaculum propionicicum</name>
    <dbReference type="NCBI Taxonomy" id="258475"/>
    <lineage>
        <taxon>Bacteria</taxon>
        <taxon>Bacillati</taxon>
        <taxon>Bacillota</taxon>
        <taxon>Clostridia</taxon>
        <taxon>Eubacteriales</taxon>
        <taxon>Desulfotomaculaceae</taxon>
        <taxon>Pelotomaculum</taxon>
    </lineage>
</organism>
<dbReference type="EMBL" id="QFFZ01000021">
    <property type="protein sequence ID" value="TEB10800.1"/>
    <property type="molecule type" value="Genomic_DNA"/>
</dbReference>
<reference evidence="1 2" key="1">
    <citation type="journal article" date="2018" name="Environ. Microbiol.">
        <title>Novel energy conservation strategies and behaviour of Pelotomaculum schinkii driving syntrophic propionate catabolism.</title>
        <authorList>
            <person name="Hidalgo-Ahumada C.A.P."/>
            <person name="Nobu M.K."/>
            <person name="Narihiro T."/>
            <person name="Tamaki H."/>
            <person name="Liu W.T."/>
            <person name="Kamagata Y."/>
            <person name="Stams A.J.M."/>
            <person name="Imachi H."/>
            <person name="Sousa D.Z."/>
        </authorList>
    </citation>
    <scope>NUCLEOTIDE SEQUENCE [LARGE SCALE GENOMIC DNA]</scope>
    <source>
        <strain evidence="1 2">MGP</strain>
    </source>
</reference>
<dbReference type="Proteomes" id="UP000297597">
    <property type="component" value="Unassembled WGS sequence"/>
</dbReference>
<comment type="caution">
    <text evidence="1">The sequence shown here is derived from an EMBL/GenBank/DDBJ whole genome shotgun (WGS) entry which is preliminary data.</text>
</comment>
<evidence type="ECO:0000313" key="1">
    <source>
        <dbReference type="EMBL" id="TEB10800.1"/>
    </source>
</evidence>
<name>A0A4Y7RPY3_9FIRM</name>
<sequence length="86" mass="9601">MFSFLNVEPADNLKEKTILESPGRKYVKEVRIEQLPGRPGDEQNPAQPPMVRARIALAGKPLYNAAASHTEGGMYEGKDICTVRFR</sequence>
<protein>
    <submittedName>
        <fullName evidence="1">Uncharacterized protein</fullName>
    </submittedName>
</protein>
<dbReference type="RefSeq" id="WP_134213958.1">
    <property type="nucleotide sequence ID" value="NZ_QFFZ01000021.1"/>
</dbReference>
<evidence type="ECO:0000313" key="2">
    <source>
        <dbReference type="Proteomes" id="UP000297597"/>
    </source>
</evidence>